<evidence type="ECO:0000313" key="7">
    <source>
        <dbReference type="EMBL" id="CAG2160432.1"/>
    </source>
</evidence>
<feature type="transmembrane region" description="Helical" evidence="5">
    <location>
        <begin position="329"/>
        <end position="347"/>
    </location>
</feature>
<feature type="transmembrane region" description="Helical" evidence="5">
    <location>
        <begin position="386"/>
        <end position="409"/>
    </location>
</feature>
<feature type="transmembrane region" description="Helical" evidence="5">
    <location>
        <begin position="62"/>
        <end position="81"/>
    </location>
</feature>
<sequence>MTSTATINAPLAHIMNGKPMTIFQWRAIGLCFLINMLDGFDVMVIAFTAASVSAHWSLSGAQLGYLLSAGLVGMTVGSLFVAPWADRIGRRSLVLLCIVVAGLGMIGSGYARTPTHLGLLRFVTGLGIGGILASSYVIAGEYASRRWRSLAISLQATAYALGATVGGFFTARVIALLGWESVFIYGGAATLATLPILYAWLPESIDFYVSRRPEGALTQVNAIMRKMGLAPLQALPAGSVGGNTGLRRSLSYLLSPSVRRATALIWVSFFLILFGFYFVMSWSPRLMVAAGLSNEQGITGGVLLNLGGIVGTSLIGLLAGRLALYKVHAIYLIATAVLMSMFLSLAGGGSQTLVVAFVLGLFVNGCVAGVFAMTPMIYEPAHRVTGLGWAIGMGRFGSVLAPLAAGPLIDAQWSPSEVYTLYATTFVLAAITVVLLHFGIKRSSDLKAGAK</sequence>
<dbReference type="Pfam" id="PF07690">
    <property type="entry name" value="MFS_1"/>
    <property type="match status" value="1"/>
</dbReference>
<feature type="transmembrane region" description="Helical" evidence="5">
    <location>
        <begin position="150"/>
        <end position="170"/>
    </location>
</feature>
<name>A0ABN7QAE7_9BURK</name>
<feature type="transmembrane region" description="Helical" evidence="5">
    <location>
        <begin position="27"/>
        <end position="50"/>
    </location>
</feature>
<dbReference type="PANTHER" id="PTHR23508:SF10">
    <property type="entry name" value="CARBOXYLIC ACID TRANSPORTER PROTEIN HOMOLOG"/>
    <property type="match status" value="1"/>
</dbReference>
<accession>A0ABN7QAE7</accession>
<evidence type="ECO:0000256" key="4">
    <source>
        <dbReference type="ARBA" id="ARBA00023136"/>
    </source>
</evidence>
<evidence type="ECO:0000256" key="1">
    <source>
        <dbReference type="ARBA" id="ARBA00004141"/>
    </source>
</evidence>
<organism evidence="7 8">
    <name type="scientific">Cupriavidus numazuensis</name>
    <dbReference type="NCBI Taxonomy" id="221992"/>
    <lineage>
        <taxon>Bacteria</taxon>
        <taxon>Pseudomonadati</taxon>
        <taxon>Pseudomonadota</taxon>
        <taxon>Betaproteobacteria</taxon>
        <taxon>Burkholderiales</taxon>
        <taxon>Burkholderiaceae</taxon>
        <taxon>Cupriavidus</taxon>
    </lineage>
</organism>
<dbReference type="PANTHER" id="PTHR23508">
    <property type="entry name" value="CARBOXYLIC ACID TRANSPORTER PROTEIN HOMOLOG"/>
    <property type="match status" value="1"/>
</dbReference>
<dbReference type="RefSeq" id="WP_244874206.1">
    <property type="nucleotide sequence ID" value="NZ_CAJPVI010000080.1"/>
</dbReference>
<feature type="transmembrane region" description="Helical" evidence="5">
    <location>
        <begin position="263"/>
        <end position="282"/>
    </location>
</feature>
<keyword evidence="4 5" id="KW-0472">Membrane</keyword>
<keyword evidence="2 5" id="KW-0812">Transmembrane</keyword>
<feature type="transmembrane region" description="Helical" evidence="5">
    <location>
        <begin position="182"/>
        <end position="201"/>
    </location>
</feature>
<dbReference type="InterPro" id="IPR036259">
    <property type="entry name" value="MFS_trans_sf"/>
</dbReference>
<proteinExistence type="predicted"/>
<reference evidence="7 8" key="1">
    <citation type="submission" date="2021-03" db="EMBL/GenBank/DDBJ databases">
        <authorList>
            <person name="Peeters C."/>
        </authorList>
    </citation>
    <scope>NUCLEOTIDE SEQUENCE [LARGE SCALE GENOMIC DNA]</scope>
    <source>
        <strain evidence="7 8">LMG 26411</strain>
    </source>
</reference>
<dbReference type="PROSITE" id="PS50850">
    <property type="entry name" value="MFS"/>
    <property type="match status" value="1"/>
</dbReference>
<dbReference type="InterPro" id="IPR011701">
    <property type="entry name" value="MFS"/>
</dbReference>
<gene>
    <name evidence="7" type="primary">pcaK_13</name>
    <name evidence="7" type="ORF">LMG26411_07482</name>
</gene>
<evidence type="ECO:0000256" key="3">
    <source>
        <dbReference type="ARBA" id="ARBA00022989"/>
    </source>
</evidence>
<feature type="transmembrane region" description="Helical" evidence="5">
    <location>
        <begin position="117"/>
        <end position="138"/>
    </location>
</feature>
<dbReference type="SUPFAM" id="SSF103473">
    <property type="entry name" value="MFS general substrate transporter"/>
    <property type="match status" value="1"/>
</dbReference>
<feature type="transmembrane region" description="Helical" evidence="5">
    <location>
        <begin position="421"/>
        <end position="440"/>
    </location>
</feature>
<dbReference type="CDD" id="cd17365">
    <property type="entry name" value="MFS_PcaK_like"/>
    <property type="match status" value="1"/>
</dbReference>
<dbReference type="PROSITE" id="PS00217">
    <property type="entry name" value="SUGAR_TRANSPORT_2"/>
    <property type="match status" value="1"/>
</dbReference>
<evidence type="ECO:0000313" key="8">
    <source>
        <dbReference type="Proteomes" id="UP000672657"/>
    </source>
</evidence>
<dbReference type="InterPro" id="IPR005829">
    <property type="entry name" value="Sugar_transporter_CS"/>
</dbReference>
<comment type="caution">
    <text evidence="7">The sequence shown here is derived from an EMBL/GenBank/DDBJ whole genome shotgun (WGS) entry which is preliminary data.</text>
</comment>
<evidence type="ECO:0000256" key="5">
    <source>
        <dbReference type="SAM" id="Phobius"/>
    </source>
</evidence>
<protein>
    <submittedName>
        <fullName evidence="7">4-hydroxybenzoate transporter PcaK</fullName>
    </submittedName>
</protein>
<dbReference type="Gene3D" id="1.20.1250.20">
    <property type="entry name" value="MFS general substrate transporter like domains"/>
    <property type="match status" value="1"/>
</dbReference>
<dbReference type="InterPro" id="IPR020846">
    <property type="entry name" value="MFS_dom"/>
</dbReference>
<keyword evidence="3 5" id="KW-1133">Transmembrane helix</keyword>
<feature type="transmembrane region" description="Helical" evidence="5">
    <location>
        <begin position="93"/>
        <end position="111"/>
    </location>
</feature>
<evidence type="ECO:0000256" key="2">
    <source>
        <dbReference type="ARBA" id="ARBA00022692"/>
    </source>
</evidence>
<comment type="subcellular location">
    <subcellularLocation>
        <location evidence="1">Membrane</location>
        <topology evidence="1">Multi-pass membrane protein</topology>
    </subcellularLocation>
</comment>
<feature type="transmembrane region" description="Helical" evidence="5">
    <location>
        <begin position="353"/>
        <end position="374"/>
    </location>
</feature>
<dbReference type="EMBL" id="CAJPVI010000080">
    <property type="protein sequence ID" value="CAG2160432.1"/>
    <property type="molecule type" value="Genomic_DNA"/>
</dbReference>
<dbReference type="Proteomes" id="UP000672657">
    <property type="component" value="Unassembled WGS sequence"/>
</dbReference>
<keyword evidence="8" id="KW-1185">Reference proteome</keyword>
<feature type="domain" description="Major facilitator superfamily (MFS) profile" evidence="6">
    <location>
        <begin position="27"/>
        <end position="441"/>
    </location>
</feature>
<evidence type="ECO:0000259" key="6">
    <source>
        <dbReference type="PROSITE" id="PS50850"/>
    </source>
</evidence>
<feature type="transmembrane region" description="Helical" evidence="5">
    <location>
        <begin position="302"/>
        <end position="322"/>
    </location>
</feature>